<feature type="region of interest" description="Disordered" evidence="2">
    <location>
        <begin position="1"/>
        <end position="31"/>
    </location>
</feature>
<gene>
    <name evidence="5" type="ORF">L228DRAFT_259766</name>
</gene>
<dbReference type="PROSITE" id="PS00383">
    <property type="entry name" value="TYR_PHOSPHATASE_1"/>
    <property type="match status" value="1"/>
</dbReference>
<dbReference type="PROSITE" id="PS50055">
    <property type="entry name" value="TYR_PHOSPHATASE_PTP"/>
    <property type="match status" value="1"/>
</dbReference>
<dbReference type="InterPro" id="IPR029021">
    <property type="entry name" value="Prot-tyrosine_phosphatase-like"/>
</dbReference>
<dbReference type="InterPro" id="IPR003595">
    <property type="entry name" value="Tyr_Pase_cat"/>
</dbReference>
<protein>
    <recommendedName>
        <fullName evidence="7">Protein-tyrosine phosphatase 2</fullName>
    </recommendedName>
</protein>
<dbReference type="EMBL" id="KV407456">
    <property type="protein sequence ID" value="KZF24563.1"/>
    <property type="molecule type" value="Genomic_DNA"/>
</dbReference>
<dbReference type="OMA" id="WSIDKAP"/>
<dbReference type="PANTHER" id="PTHR19134">
    <property type="entry name" value="RECEPTOR-TYPE TYROSINE-PROTEIN PHOSPHATASE"/>
    <property type="match status" value="1"/>
</dbReference>
<sequence>MAAPLSVPRPAAASSSTSSSPPSSREQSRNALVELHPPAFLRQSRLALRQKFASLTVLQRGRLEDAHKNPESRFKLPQDEASLVRNRYLDIQPWANSRVHLKVPEGECDYINASPVSLQSSTGTVEKYISTQGPKNLLFGHFWGMVWHETADVAVIVMLTRTFESGREKCSQYFPAEMGSEPMMFQVSTESSKEVEGSIRLEEYSEDDATRSIIRKLSLRVGEVEKTVWHFLFAGWPDHTIPEREDRAALVKLIALSVEKNEGTNNPRIVHCSAGVGRSGTFIALDHLLRELHSGGMDNVPDDVDKIYETVTSLREQRMWMVQSEPQYAFIYQVLMEEWNARQAGSIPASPEPAQTDKTPIDEVEDSDEEDYNDEAGPSAKRARLLAELVQNVQKAYGPIPSEGEEASK</sequence>
<dbReference type="GeneID" id="28899330"/>
<evidence type="ECO:0008006" key="7">
    <source>
        <dbReference type="Google" id="ProtNLM"/>
    </source>
</evidence>
<dbReference type="InterPro" id="IPR000387">
    <property type="entry name" value="Tyr_Pase_dom"/>
</dbReference>
<feature type="compositionally biased region" description="Acidic residues" evidence="2">
    <location>
        <begin position="362"/>
        <end position="374"/>
    </location>
</feature>
<dbReference type="FunCoup" id="A0A165I921">
    <property type="interactions" value="881"/>
</dbReference>
<dbReference type="GO" id="GO:0004725">
    <property type="term" value="F:protein tyrosine phosphatase activity"/>
    <property type="evidence" value="ECO:0007669"/>
    <property type="project" value="InterPro"/>
</dbReference>
<dbReference type="InterPro" id="IPR050348">
    <property type="entry name" value="Protein-Tyr_Phosphatase"/>
</dbReference>
<dbReference type="InterPro" id="IPR000242">
    <property type="entry name" value="PTP_cat"/>
</dbReference>
<dbReference type="OrthoDB" id="10253954at2759"/>
<feature type="domain" description="Tyrosine-protein phosphatase" evidence="3">
    <location>
        <begin position="48"/>
        <end position="338"/>
    </location>
</feature>
<dbReference type="SMART" id="SM00194">
    <property type="entry name" value="PTPc"/>
    <property type="match status" value="1"/>
</dbReference>
<dbReference type="PRINTS" id="PR00700">
    <property type="entry name" value="PRTYPHPHTASE"/>
</dbReference>
<evidence type="ECO:0000313" key="6">
    <source>
        <dbReference type="Proteomes" id="UP000076632"/>
    </source>
</evidence>
<evidence type="ECO:0000259" key="4">
    <source>
        <dbReference type="PROSITE" id="PS50056"/>
    </source>
</evidence>
<dbReference type="PANTHER" id="PTHR19134:SF449">
    <property type="entry name" value="TYROSINE-PROTEIN PHOSPHATASE 1"/>
    <property type="match status" value="1"/>
</dbReference>
<evidence type="ECO:0000259" key="3">
    <source>
        <dbReference type="PROSITE" id="PS50055"/>
    </source>
</evidence>
<accession>A0A165I921</accession>
<dbReference type="SMART" id="SM00404">
    <property type="entry name" value="PTPc_motif"/>
    <property type="match status" value="1"/>
</dbReference>
<comment type="similarity">
    <text evidence="1">Belongs to the protein-tyrosine phosphatase family. Non-receptor class subfamily.</text>
</comment>
<organism evidence="5 6">
    <name type="scientific">Xylona heveae (strain CBS 132557 / TC161)</name>
    <dbReference type="NCBI Taxonomy" id="1328760"/>
    <lineage>
        <taxon>Eukaryota</taxon>
        <taxon>Fungi</taxon>
        <taxon>Dikarya</taxon>
        <taxon>Ascomycota</taxon>
        <taxon>Pezizomycotina</taxon>
        <taxon>Xylonomycetes</taxon>
        <taxon>Xylonales</taxon>
        <taxon>Xylonaceae</taxon>
        <taxon>Xylona</taxon>
    </lineage>
</organism>
<name>A0A165I921_XYLHT</name>
<keyword evidence="6" id="KW-1185">Reference proteome</keyword>
<feature type="region of interest" description="Disordered" evidence="2">
    <location>
        <begin position="344"/>
        <end position="383"/>
    </location>
</feature>
<dbReference type="Pfam" id="PF00102">
    <property type="entry name" value="Y_phosphatase"/>
    <property type="match status" value="1"/>
</dbReference>
<feature type="domain" description="Tyrosine specific protein phosphatases" evidence="4">
    <location>
        <begin position="245"/>
        <end position="329"/>
    </location>
</feature>
<dbReference type="SUPFAM" id="SSF52799">
    <property type="entry name" value="(Phosphotyrosine protein) phosphatases II"/>
    <property type="match status" value="1"/>
</dbReference>
<dbReference type="CDD" id="cd18533">
    <property type="entry name" value="PTP_fungal"/>
    <property type="match status" value="1"/>
</dbReference>
<dbReference type="InParanoid" id="A0A165I921"/>
<evidence type="ECO:0000313" key="5">
    <source>
        <dbReference type="EMBL" id="KZF24563.1"/>
    </source>
</evidence>
<dbReference type="PROSITE" id="PS50056">
    <property type="entry name" value="TYR_PHOSPHATASE_2"/>
    <property type="match status" value="1"/>
</dbReference>
<dbReference type="STRING" id="1328760.A0A165I921"/>
<dbReference type="Proteomes" id="UP000076632">
    <property type="component" value="Unassembled WGS sequence"/>
</dbReference>
<reference evidence="5 6" key="1">
    <citation type="journal article" date="2016" name="Fungal Biol.">
        <title>The genome of Xylona heveae provides a window into fungal endophytism.</title>
        <authorList>
            <person name="Gazis R."/>
            <person name="Kuo A."/>
            <person name="Riley R."/>
            <person name="LaButti K."/>
            <person name="Lipzen A."/>
            <person name="Lin J."/>
            <person name="Amirebrahimi M."/>
            <person name="Hesse C.N."/>
            <person name="Spatafora J.W."/>
            <person name="Henrissat B."/>
            <person name="Hainaut M."/>
            <person name="Grigoriev I.V."/>
            <person name="Hibbett D.S."/>
        </authorList>
    </citation>
    <scope>NUCLEOTIDE SEQUENCE [LARGE SCALE GENOMIC DNA]</scope>
    <source>
        <strain evidence="5 6">TC161</strain>
    </source>
</reference>
<dbReference type="InterPro" id="IPR016130">
    <property type="entry name" value="Tyr_Pase_AS"/>
</dbReference>
<dbReference type="RefSeq" id="XP_018190118.1">
    <property type="nucleotide sequence ID" value="XM_018334193.1"/>
</dbReference>
<feature type="compositionally biased region" description="Low complexity" evidence="2">
    <location>
        <begin position="1"/>
        <end position="24"/>
    </location>
</feature>
<evidence type="ECO:0000256" key="1">
    <source>
        <dbReference type="ARBA" id="ARBA00009649"/>
    </source>
</evidence>
<dbReference type="Gene3D" id="3.90.190.10">
    <property type="entry name" value="Protein tyrosine phosphatase superfamily"/>
    <property type="match status" value="1"/>
</dbReference>
<proteinExistence type="inferred from homology"/>
<evidence type="ECO:0000256" key="2">
    <source>
        <dbReference type="SAM" id="MobiDB-lite"/>
    </source>
</evidence>
<dbReference type="AlphaFoldDB" id="A0A165I921"/>